<gene>
    <name evidence="3" type="ORF">NKR23_g2607</name>
</gene>
<dbReference type="EMBL" id="JANBVO010000005">
    <property type="protein sequence ID" value="KAJ9151920.1"/>
    <property type="molecule type" value="Genomic_DNA"/>
</dbReference>
<feature type="compositionally biased region" description="Low complexity" evidence="1">
    <location>
        <begin position="890"/>
        <end position="910"/>
    </location>
</feature>
<name>A0AA38RWH2_9PEZI</name>
<evidence type="ECO:0000313" key="3">
    <source>
        <dbReference type="EMBL" id="KAJ9151920.1"/>
    </source>
</evidence>
<keyword evidence="2" id="KW-0812">Transmembrane</keyword>
<feature type="compositionally biased region" description="Low complexity" evidence="1">
    <location>
        <begin position="721"/>
        <end position="740"/>
    </location>
</feature>
<feature type="transmembrane region" description="Helical" evidence="2">
    <location>
        <begin position="6"/>
        <end position="25"/>
    </location>
</feature>
<proteinExistence type="predicted"/>
<feature type="region of interest" description="Disordered" evidence="1">
    <location>
        <begin position="717"/>
        <end position="955"/>
    </location>
</feature>
<accession>A0AA38RWH2</accession>
<evidence type="ECO:0000256" key="2">
    <source>
        <dbReference type="SAM" id="Phobius"/>
    </source>
</evidence>
<reference evidence="3" key="1">
    <citation type="submission" date="2022-07" db="EMBL/GenBank/DDBJ databases">
        <title>Fungi with potential for degradation of polypropylene.</title>
        <authorList>
            <person name="Gostincar C."/>
        </authorList>
    </citation>
    <scope>NUCLEOTIDE SEQUENCE</scope>
    <source>
        <strain evidence="3">EXF-13308</strain>
    </source>
</reference>
<feature type="compositionally biased region" description="Polar residues" evidence="1">
    <location>
        <begin position="1003"/>
        <end position="1012"/>
    </location>
</feature>
<comment type="caution">
    <text evidence="3">The sequence shown here is derived from an EMBL/GenBank/DDBJ whole genome shotgun (WGS) entry which is preliminary data.</text>
</comment>
<keyword evidence="4" id="KW-1185">Reference proteome</keyword>
<protein>
    <submittedName>
        <fullName evidence="3">Uncharacterized protein</fullName>
    </submittedName>
</protein>
<feature type="compositionally biased region" description="Polar residues" evidence="1">
    <location>
        <begin position="938"/>
        <end position="955"/>
    </location>
</feature>
<keyword evidence="2" id="KW-1133">Transmembrane helix</keyword>
<feature type="transmembrane region" description="Helical" evidence="2">
    <location>
        <begin position="75"/>
        <end position="93"/>
    </location>
</feature>
<feature type="compositionally biased region" description="Low complexity" evidence="1">
    <location>
        <begin position="809"/>
        <end position="840"/>
    </location>
</feature>
<sequence>METLKLVPAITVLAVLVLVAVSIGYDLAVILSYPTKAILAVGPSLFFHALLAQLPRSAIHLEVPPIMVAVAKVDFAVYALAFGRGLCGLLALCQPYAVGILRRGAGLLAALAAAAYPWIVLALRFACAFVLRSRRDTFVDDWTTDTGARQAREEVLVTSRAQTQEQIREFRRLEAVNRATAGRIQRLEAAITSEINSGTASFVARTASCDPTPPRRDRYPGPPSWWFRRPGVVRPGDIPPGAMPTWWKALWYCIDREVIRLDSVIADQQALTAHHAADTETLRMEGVDLTACAIELENRLKELRNPERPAVSRQKTPPARESFRVSCRPLQLWHRPFWRSLLPPRESADSVQSPAVPTVETDGVTVVTESPVLARPESPAMSVDEMEGVQPFDPVTLAVETEAAPEALLEAPCDFDVMEGVEEFSSHLSPVTLAVDMDWEADHLVPATPVAPATLVVPAPLVFEECVADAEPSWATPMLASPVLSAMNSGVGRLSLDDTPVSPQLPNPFLRSWSAQNARHQPVLADNAPAPYMHGAGPVIPQAPAPSPWVPAPAAEPMVLDAPATQTLPVHGAPPLVKVAPVTPQAPAVTTRKATPVVIPVFVSAPATQTQPSPAAPAPAPTRAALVTPQASAAGTRKATPVVIPVFASAPVTKTQLGLPAPPGARAVSAFPPSWAGLSSAPTAARAAAPKKIPVPGQEVQPAPSEQAVVRAAPALPPVAGPSSAPAAARAAAPKETPAAGQKVQPTSALAQQQRLPPLPPPRPLPDQLSEKAKGKLPEVAFLPPPSASNGFVFGPTAPGGGGSKPVESQRGSESGPSSSAPAAKQVAAPAKVAKKAPQVLLPPPRPKKTIARPPSKPPAGQLSILGSAASPSRPLCGSEAPAKVRDDGQPTSTSQSSAPSVPAFAASASGLTVPAPASQPSVVLPATGPSVPAPATRGSQSAASAAWCESSQVPRWTQKQVEDMEEDFRLNQAPDLLSSPPFSLSDAQVSAWQKKHRVSFKRNLSTRTTPQEGDDKPSLDPAGISPTQVVEVVRSVAELVWFDRLPPGADRPSPSVLAKRVAARWKDELSQQLADDP</sequence>
<evidence type="ECO:0000313" key="4">
    <source>
        <dbReference type="Proteomes" id="UP001174694"/>
    </source>
</evidence>
<keyword evidence="2" id="KW-0472">Membrane</keyword>
<feature type="region of interest" description="Disordered" evidence="1">
    <location>
        <begin position="1000"/>
        <end position="1027"/>
    </location>
</feature>
<organism evidence="3 4">
    <name type="scientific">Pleurostoma richardsiae</name>
    <dbReference type="NCBI Taxonomy" id="41990"/>
    <lineage>
        <taxon>Eukaryota</taxon>
        <taxon>Fungi</taxon>
        <taxon>Dikarya</taxon>
        <taxon>Ascomycota</taxon>
        <taxon>Pezizomycotina</taxon>
        <taxon>Sordariomycetes</taxon>
        <taxon>Sordariomycetidae</taxon>
        <taxon>Calosphaeriales</taxon>
        <taxon>Pleurostomataceae</taxon>
        <taxon>Pleurostoma</taxon>
    </lineage>
</organism>
<evidence type="ECO:0000256" key="1">
    <source>
        <dbReference type="SAM" id="MobiDB-lite"/>
    </source>
</evidence>
<feature type="transmembrane region" description="Helical" evidence="2">
    <location>
        <begin position="37"/>
        <end position="55"/>
    </location>
</feature>
<dbReference type="Proteomes" id="UP001174694">
    <property type="component" value="Unassembled WGS sequence"/>
</dbReference>
<feature type="transmembrane region" description="Helical" evidence="2">
    <location>
        <begin position="105"/>
        <end position="131"/>
    </location>
</feature>
<dbReference type="AlphaFoldDB" id="A0AA38RWH2"/>